<evidence type="ECO:0000256" key="3">
    <source>
        <dbReference type="SAM" id="MobiDB-lite"/>
    </source>
</evidence>
<dbReference type="SUPFAM" id="SSF55550">
    <property type="entry name" value="SH2 domain"/>
    <property type="match status" value="1"/>
</dbReference>
<evidence type="ECO:0000256" key="2">
    <source>
        <dbReference type="PROSITE-ProRule" id="PRU00191"/>
    </source>
</evidence>
<feature type="compositionally biased region" description="Basic and acidic residues" evidence="3">
    <location>
        <begin position="17"/>
        <end position="35"/>
    </location>
</feature>
<feature type="region of interest" description="Disordered" evidence="3">
    <location>
        <begin position="1"/>
        <end position="35"/>
    </location>
</feature>
<dbReference type="InterPro" id="IPR000980">
    <property type="entry name" value="SH2"/>
</dbReference>
<feature type="compositionally biased region" description="Low complexity" evidence="3">
    <location>
        <begin position="1"/>
        <end position="15"/>
    </location>
</feature>
<name>S4S005_PETMA</name>
<dbReference type="PANTHER" id="PTHR15127">
    <property type="entry name" value="HEAVYWEIGHT, ISOFORM A"/>
    <property type="match status" value="1"/>
</dbReference>
<dbReference type="PROSITE" id="PS50001">
    <property type="entry name" value="SH2"/>
    <property type="match status" value="1"/>
</dbReference>
<dbReference type="STRING" id="7757.ENSPMAP00000010796"/>
<feature type="domain" description="SH2" evidence="4">
    <location>
        <begin position="106"/>
        <end position="201"/>
    </location>
</feature>
<dbReference type="OMA" id="DISWTIF"/>
<dbReference type="AlphaFoldDB" id="S4S005"/>
<reference evidence="5" key="1">
    <citation type="submission" date="2025-08" db="UniProtKB">
        <authorList>
            <consortium name="Ensembl"/>
        </authorList>
    </citation>
    <scope>IDENTIFICATION</scope>
</reference>
<dbReference type="PRINTS" id="PR00401">
    <property type="entry name" value="SH2DOMAIN"/>
</dbReference>
<reference evidence="5" key="2">
    <citation type="submission" date="2025-09" db="UniProtKB">
        <authorList>
            <consortium name="Ensembl"/>
        </authorList>
    </citation>
    <scope>IDENTIFICATION</scope>
</reference>
<evidence type="ECO:0000259" key="4">
    <source>
        <dbReference type="PROSITE" id="PS50001"/>
    </source>
</evidence>
<dbReference type="GO" id="GO:0001784">
    <property type="term" value="F:phosphotyrosine residue binding"/>
    <property type="evidence" value="ECO:0007669"/>
    <property type="project" value="TreeGrafter"/>
</dbReference>
<dbReference type="InterPro" id="IPR051846">
    <property type="entry name" value="SH2_domain_adapters"/>
</dbReference>
<dbReference type="Gene3D" id="3.30.505.10">
    <property type="entry name" value="SH2 domain"/>
    <property type="match status" value="1"/>
</dbReference>
<dbReference type="GeneTree" id="ENSGT00940000159004"/>
<dbReference type="InterPro" id="IPR036860">
    <property type="entry name" value="SH2_dom_sf"/>
</dbReference>
<organism evidence="5">
    <name type="scientific">Petromyzon marinus</name>
    <name type="common">Sea lamprey</name>
    <dbReference type="NCBI Taxonomy" id="7757"/>
    <lineage>
        <taxon>Eukaryota</taxon>
        <taxon>Metazoa</taxon>
        <taxon>Chordata</taxon>
        <taxon>Craniata</taxon>
        <taxon>Vertebrata</taxon>
        <taxon>Cyclostomata</taxon>
        <taxon>Hyperoartia</taxon>
        <taxon>Petromyzontiformes</taxon>
        <taxon>Petromyzontidae</taxon>
        <taxon>Petromyzon</taxon>
    </lineage>
</organism>
<dbReference type="Pfam" id="PF00017">
    <property type="entry name" value="SH2"/>
    <property type="match status" value="1"/>
</dbReference>
<evidence type="ECO:0000256" key="1">
    <source>
        <dbReference type="ARBA" id="ARBA00022999"/>
    </source>
</evidence>
<proteinExistence type="predicted"/>
<evidence type="ECO:0000313" key="5">
    <source>
        <dbReference type="Ensembl" id="ENSPMAP00000010796.1"/>
    </source>
</evidence>
<protein>
    <submittedName>
        <fullName evidence="5">Src homology 2 domain containing transforming protein D</fullName>
    </submittedName>
</protein>
<accession>S4S005</accession>
<dbReference type="SMART" id="SM00252">
    <property type="entry name" value="SH2"/>
    <property type="match status" value="1"/>
</dbReference>
<dbReference type="PANTHER" id="PTHR15127:SF32">
    <property type="entry name" value="HEAVYWEIGHT, ISOFORM A"/>
    <property type="match status" value="1"/>
</dbReference>
<dbReference type="HOGENOM" id="CLU_029444_2_0_1"/>
<sequence length="206" mass="22591">PAPSSVPSEPSSQPPARDSRMPKDDDRPPEEYDQPWEWKRDCISQAFAGVIFLGTVWGSVGPCVNSALSVAPSTADSRCVREGGDPSSRTWTLRDPRQKICGTDFWFHGDIGRVEAEQILQQHRTSSFLVRPSESDPRELSLSLRSAAGFVHMRVSWDQGGHVVLGGNSPPFASVPEAVLFYRGRHLPVRGAEQLSLLHPVPPPSS</sequence>
<dbReference type="Ensembl" id="ENSPMAT00000010842.1">
    <property type="protein sequence ID" value="ENSPMAP00000010796.1"/>
    <property type="gene ID" value="ENSPMAG00000009823.1"/>
</dbReference>
<keyword evidence="1 2" id="KW-0727">SH2 domain</keyword>